<reference evidence="2" key="1">
    <citation type="submission" date="2021-02" db="EMBL/GenBank/DDBJ databases">
        <authorList>
            <person name="Dougan E. K."/>
            <person name="Rhodes N."/>
            <person name="Thang M."/>
            <person name="Chan C."/>
        </authorList>
    </citation>
    <scope>NUCLEOTIDE SEQUENCE</scope>
</reference>
<dbReference type="AlphaFoldDB" id="A0A813F6Z1"/>
<keyword evidence="1" id="KW-1133">Transmembrane helix</keyword>
<feature type="transmembrane region" description="Helical" evidence="1">
    <location>
        <begin position="53"/>
        <end position="74"/>
    </location>
</feature>
<evidence type="ECO:0000313" key="2">
    <source>
        <dbReference type="EMBL" id="CAE8610012.1"/>
    </source>
</evidence>
<feature type="transmembrane region" description="Helical" evidence="1">
    <location>
        <begin position="94"/>
        <end position="118"/>
    </location>
</feature>
<name>A0A813F6Z1_POLGL</name>
<sequence>MFVPARRQASLSPSGTAIKALKYLAQAYCLDELLQQVQDSVRELSGTQLNLDVPIQVTITLGTAAGIGLAFLMLRRVHPDLAELLFARGMTGIFVKLSIVFGVMSGLGLSAVILQSIVSIKAHLGLDDKLPGRTFEGVRAGFK</sequence>
<gene>
    <name evidence="2" type="ORF">PGLA1383_LOCUS27839</name>
</gene>
<protein>
    <submittedName>
        <fullName evidence="2">Uncharacterized protein</fullName>
    </submittedName>
</protein>
<evidence type="ECO:0000256" key="1">
    <source>
        <dbReference type="SAM" id="Phobius"/>
    </source>
</evidence>
<keyword evidence="1" id="KW-0472">Membrane</keyword>
<dbReference type="EMBL" id="CAJNNV010024495">
    <property type="protein sequence ID" value="CAE8610012.1"/>
    <property type="molecule type" value="Genomic_DNA"/>
</dbReference>
<evidence type="ECO:0000313" key="3">
    <source>
        <dbReference type="Proteomes" id="UP000654075"/>
    </source>
</evidence>
<keyword evidence="1" id="KW-0812">Transmembrane</keyword>
<comment type="caution">
    <text evidence="2">The sequence shown here is derived from an EMBL/GenBank/DDBJ whole genome shotgun (WGS) entry which is preliminary data.</text>
</comment>
<proteinExistence type="predicted"/>
<dbReference type="Proteomes" id="UP000654075">
    <property type="component" value="Unassembled WGS sequence"/>
</dbReference>
<accession>A0A813F6Z1</accession>
<organism evidence="2 3">
    <name type="scientific">Polarella glacialis</name>
    <name type="common">Dinoflagellate</name>
    <dbReference type="NCBI Taxonomy" id="89957"/>
    <lineage>
        <taxon>Eukaryota</taxon>
        <taxon>Sar</taxon>
        <taxon>Alveolata</taxon>
        <taxon>Dinophyceae</taxon>
        <taxon>Suessiales</taxon>
        <taxon>Suessiaceae</taxon>
        <taxon>Polarella</taxon>
    </lineage>
</organism>
<keyword evidence="3" id="KW-1185">Reference proteome</keyword>